<reference evidence="1" key="1">
    <citation type="journal article" date="2019" name="bioRxiv">
        <title>The Genome of the Zebra Mussel, Dreissena polymorpha: A Resource for Invasive Species Research.</title>
        <authorList>
            <person name="McCartney M.A."/>
            <person name="Auch B."/>
            <person name="Kono T."/>
            <person name="Mallez S."/>
            <person name="Zhang Y."/>
            <person name="Obille A."/>
            <person name="Becker A."/>
            <person name="Abrahante J.E."/>
            <person name="Garbe J."/>
            <person name="Badalamenti J.P."/>
            <person name="Herman A."/>
            <person name="Mangelson H."/>
            <person name="Liachko I."/>
            <person name="Sullivan S."/>
            <person name="Sone E.D."/>
            <person name="Koren S."/>
            <person name="Silverstein K.A.T."/>
            <person name="Beckman K.B."/>
            <person name="Gohl D.M."/>
        </authorList>
    </citation>
    <scope>NUCLEOTIDE SEQUENCE</scope>
    <source>
        <strain evidence="1">Duluth1</strain>
        <tissue evidence="1">Whole animal</tissue>
    </source>
</reference>
<accession>A0A9D4CE24</accession>
<dbReference type="EMBL" id="JAIWYP010000013">
    <property type="protein sequence ID" value="KAH3721989.1"/>
    <property type="molecule type" value="Genomic_DNA"/>
</dbReference>
<comment type="caution">
    <text evidence="1">The sequence shown here is derived from an EMBL/GenBank/DDBJ whole genome shotgun (WGS) entry which is preliminary data.</text>
</comment>
<gene>
    <name evidence="1" type="ORF">DPMN_064938</name>
</gene>
<organism evidence="1 2">
    <name type="scientific">Dreissena polymorpha</name>
    <name type="common">Zebra mussel</name>
    <name type="synonym">Mytilus polymorpha</name>
    <dbReference type="NCBI Taxonomy" id="45954"/>
    <lineage>
        <taxon>Eukaryota</taxon>
        <taxon>Metazoa</taxon>
        <taxon>Spiralia</taxon>
        <taxon>Lophotrochozoa</taxon>
        <taxon>Mollusca</taxon>
        <taxon>Bivalvia</taxon>
        <taxon>Autobranchia</taxon>
        <taxon>Heteroconchia</taxon>
        <taxon>Euheterodonta</taxon>
        <taxon>Imparidentia</taxon>
        <taxon>Neoheterodontei</taxon>
        <taxon>Myida</taxon>
        <taxon>Dreissenoidea</taxon>
        <taxon>Dreissenidae</taxon>
        <taxon>Dreissena</taxon>
    </lineage>
</organism>
<proteinExistence type="predicted"/>
<name>A0A9D4CE24_DREPO</name>
<protein>
    <submittedName>
        <fullName evidence="1">Uncharacterized protein</fullName>
    </submittedName>
</protein>
<sequence length="126" mass="14444">MRTTLQSSLKKDVEKCNTVNDELKRLSDALQDLDGKNKTELAFIASKKSMSKMQELEEFLKETTVVIGHSLSFEHNTYIEQYLSEQVGLGKILKGTQLSSDLATPMRSRINRYNIPEVLFDRFARN</sequence>
<dbReference type="AlphaFoldDB" id="A0A9D4CE24"/>
<evidence type="ECO:0000313" key="2">
    <source>
        <dbReference type="Proteomes" id="UP000828390"/>
    </source>
</evidence>
<dbReference type="Proteomes" id="UP000828390">
    <property type="component" value="Unassembled WGS sequence"/>
</dbReference>
<keyword evidence="2" id="KW-1185">Reference proteome</keyword>
<reference evidence="1" key="2">
    <citation type="submission" date="2020-11" db="EMBL/GenBank/DDBJ databases">
        <authorList>
            <person name="McCartney M.A."/>
            <person name="Auch B."/>
            <person name="Kono T."/>
            <person name="Mallez S."/>
            <person name="Becker A."/>
            <person name="Gohl D.M."/>
            <person name="Silverstein K.A.T."/>
            <person name="Koren S."/>
            <person name="Bechman K.B."/>
            <person name="Herman A."/>
            <person name="Abrahante J.E."/>
            <person name="Garbe J."/>
        </authorList>
    </citation>
    <scope>NUCLEOTIDE SEQUENCE</scope>
    <source>
        <strain evidence="1">Duluth1</strain>
        <tissue evidence="1">Whole animal</tissue>
    </source>
</reference>
<evidence type="ECO:0000313" key="1">
    <source>
        <dbReference type="EMBL" id="KAH3721989.1"/>
    </source>
</evidence>